<dbReference type="SUPFAM" id="SSF47781">
    <property type="entry name" value="RuvA domain 2-like"/>
    <property type="match status" value="1"/>
</dbReference>
<dbReference type="NCBIfam" id="TIGR00426">
    <property type="entry name" value="competence protein ComEA helix-hairpin-helix repeat region"/>
    <property type="match status" value="1"/>
</dbReference>
<dbReference type="Pfam" id="PF12836">
    <property type="entry name" value="HHH_3"/>
    <property type="match status" value="1"/>
</dbReference>
<dbReference type="PANTHER" id="PTHR21180">
    <property type="entry name" value="ENDONUCLEASE/EXONUCLEASE/PHOSPHATASE FAMILY DOMAIN-CONTAINING PROTEIN 1"/>
    <property type="match status" value="1"/>
</dbReference>
<dbReference type="OrthoDB" id="8687931at2"/>
<evidence type="ECO:0000256" key="1">
    <source>
        <dbReference type="SAM" id="MobiDB-lite"/>
    </source>
</evidence>
<dbReference type="PROSITE" id="PS51257">
    <property type="entry name" value="PROKAR_LIPOPROTEIN"/>
    <property type="match status" value="1"/>
</dbReference>
<dbReference type="GO" id="GO:0003677">
    <property type="term" value="F:DNA binding"/>
    <property type="evidence" value="ECO:0007669"/>
    <property type="project" value="InterPro"/>
</dbReference>
<comment type="caution">
    <text evidence="4">The sequence shown here is derived from an EMBL/GenBank/DDBJ whole genome shotgun (WGS) entry which is preliminary data.</text>
</comment>
<evidence type="ECO:0000259" key="3">
    <source>
        <dbReference type="SMART" id="SM00278"/>
    </source>
</evidence>
<protein>
    <submittedName>
        <fullName evidence="4">Competence protein ComEA</fullName>
    </submittedName>
</protein>
<dbReference type="EMBL" id="QJKI01000011">
    <property type="protein sequence ID" value="PXX78448.1"/>
    <property type="molecule type" value="Genomic_DNA"/>
</dbReference>
<dbReference type="InterPro" id="IPR003583">
    <property type="entry name" value="Hlx-hairpin-Hlx_DNA-bd_motif"/>
</dbReference>
<proteinExistence type="predicted"/>
<dbReference type="AlphaFoldDB" id="A0A318KNY0"/>
<reference evidence="4 5" key="1">
    <citation type="submission" date="2018-05" db="EMBL/GenBank/DDBJ databases">
        <title>Genomic Encyclopedia of Type Strains, Phase IV (KMG-IV): sequencing the most valuable type-strain genomes for metagenomic binning, comparative biology and taxonomic classification.</title>
        <authorList>
            <person name="Goeker M."/>
        </authorList>
    </citation>
    <scope>NUCLEOTIDE SEQUENCE [LARGE SCALE GENOMIC DNA]</scope>
    <source>
        <strain evidence="4 5">DSM 29661</strain>
    </source>
</reference>
<accession>A0A318KNY0</accession>
<dbReference type="RefSeq" id="WP_110390971.1">
    <property type="nucleotide sequence ID" value="NZ_CALCOA010000204.1"/>
</dbReference>
<sequence>MKKLLVMLASALTFACGAAFAAVDLNTASQQELESVKGIGPAKAKAILDYRTKNGPFKAVDDLAKVPGFGAKSVSNMKAELAVGAAKPAAAPAAAKPAAPAAPAAKPAAPAAPAAKPAEPAKKP</sequence>
<dbReference type="GO" id="GO:0015628">
    <property type="term" value="P:protein secretion by the type II secretion system"/>
    <property type="evidence" value="ECO:0007669"/>
    <property type="project" value="TreeGrafter"/>
</dbReference>
<dbReference type="SMART" id="SM00278">
    <property type="entry name" value="HhH1"/>
    <property type="match status" value="2"/>
</dbReference>
<dbReference type="GO" id="GO:0006281">
    <property type="term" value="P:DNA repair"/>
    <property type="evidence" value="ECO:0007669"/>
    <property type="project" value="InterPro"/>
</dbReference>
<dbReference type="InterPro" id="IPR051675">
    <property type="entry name" value="Endo/Exo/Phosphatase_dom_1"/>
</dbReference>
<feature type="domain" description="Helix-hairpin-helix DNA-binding motif class 1" evidence="3">
    <location>
        <begin position="61"/>
        <end position="80"/>
    </location>
</feature>
<evidence type="ECO:0000313" key="4">
    <source>
        <dbReference type="EMBL" id="PXX78448.1"/>
    </source>
</evidence>
<dbReference type="PANTHER" id="PTHR21180:SF32">
    <property type="entry name" value="ENDONUCLEASE_EXONUCLEASE_PHOSPHATASE FAMILY DOMAIN-CONTAINING PROTEIN 1"/>
    <property type="match status" value="1"/>
</dbReference>
<feature type="region of interest" description="Disordered" evidence="1">
    <location>
        <begin position="96"/>
        <end position="124"/>
    </location>
</feature>
<dbReference type="InterPro" id="IPR004509">
    <property type="entry name" value="Competence_ComEA_HhH"/>
</dbReference>
<keyword evidence="5" id="KW-1185">Reference proteome</keyword>
<name>A0A318KNY0_9NEIS</name>
<feature type="chain" id="PRO_5016330979" evidence="2">
    <location>
        <begin position="22"/>
        <end position="124"/>
    </location>
</feature>
<dbReference type="InterPro" id="IPR010994">
    <property type="entry name" value="RuvA_2-like"/>
</dbReference>
<feature type="compositionally biased region" description="Low complexity" evidence="1">
    <location>
        <begin position="96"/>
        <end position="118"/>
    </location>
</feature>
<dbReference type="Proteomes" id="UP000247555">
    <property type="component" value="Unassembled WGS sequence"/>
</dbReference>
<evidence type="ECO:0000256" key="2">
    <source>
        <dbReference type="SAM" id="SignalP"/>
    </source>
</evidence>
<feature type="signal peptide" evidence="2">
    <location>
        <begin position="1"/>
        <end position="21"/>
    </location>
</feature>
<feature type="domain" description="Helix-hairpin-helix DNA-binding motif class 1" evidence="3">
    <location>
        <begin position="31"/>
        <end position="50"/>
    </location>
</feature>
<keyword evidence="2" id="KW-0732">Signal</keyword>
<dbReference type="GO" id="GO:0015627">
    <property type="term" value="C:type II protein secretion system complex"/>
    <property type="evidence" value="ECO:0007669"/>
    <property type="project" value="TreeGrafter"/>
</dbReference>
<evidence type="ECO:0000313" key="5">
    <source>
        <dbReference type="Proteomes" id="UP000247555"/>
    </source>
</evidence>
<dbReference type="Gene3D" id="1.10.150.280">
    <property type="entry name" value="AF1531-like domain"/>
    <property type="match status" value="1"/>
</dbReference>
<organism evidence="4 5">
    <name type="scientific">Rivihabitans pingtungensis</name>
    <dbReference type="NCBI Taxonomy" id="1054498"/>
    <lineage>
        <taxon>Bacteria</taxon>
        <taxon>Pseudomonadati</taxon>
        <taxon>Pseudomonadota</taxon>
        <taxon>Betaproteobacteria</taxon>
        <taxon>Neisseriales</taxon>
        <taxon>Aquaspirillaceae</taxon>
        <taxon>Rivihabitans</taxon>
    </lineage>
</organism>
<gene>
    <name evidence="4" type="ORF">DFR34_11182</name>
</gene>